<keyword evidence="6" id="KW-0804">Transcription</keyword>
<comment type="subcellular location">
    <subcellularLocation>
        <location evidence="1">Nucleus</location>
    </subcellularLocation>
</comment>
<feature type="compositionally biased region" description="Polar residues" evidence="8">
    <location>
        <begin position="53"/>
        <end position="67"/>
    </location>
</feature>
<protein>
    <recommendedName>
        <fullName evidence="9">Zn(2)-C6 fungal-type domain-containing protein</fullName>
    </recommendedName>
</protein>
<dbReference type="OrthoDB" id="65716at2759"/>
<accession>A0A2S5B7H4</accession>
<dbReference type="GO" id="GO:0000981">
    <property type="term" value="F:DNA-binding transcription factor activity, RNA polymerase II-specific"/>
    <property type="evidence" value="ECO:0007669"/>
    <property type="project" value="InterPro"/>
</dbReference>
<comment type="caution">
    <text evidence="10">The sequence shown here is derived from an EMBL/GenBank/DDBJ whole genome shotgun (WGS) entry which is preliminary data.</text>
</comment>
<feature type="region of interest" description="Disordered" evidence="8">
    <location>
        <begin position="373"/>
        <end position="451"/>
    </location>
</feature>
<keyword evidence="11" id="KW-1185">Reference proteome</keyword>
<dbReference type="SMART" id="SM00066">
    <property type="entry name" value="GAL4"/>
    <property type="match status" value="1"/>
</dbReference>
<organism evidence="10 11">
    <name type="scientific">Rhodotorula taiwanensis</name>
    <dbReference type="NCBI Taxonomy" id="741276"/>
    <lineage>
        <taxon>Eukaryota</taxon>
        <taxon>Fungi</taxon>
        <taxon>Dikarya</taxon>
        <taxon>Basidiomycota</taxon>
        <taxon>Pucciniomycotina</taxon>
        <taxon>Microbotryomycetes</taxon>
        <taxon>Sporidiobolales</taxon>
        <taxon>Sporidiobolaceae</taxon>
        <taxon>Rhodotorula</taxon>
    </lineage>
</organism>
<dbReference type="Proteomes" id="UP000237144">
    <property type="component" value="Unassembled WGS sequence"/>
</dbReference>
<feature type="compositionally biased region" description="Gly residues" evidence="8">
    <location>
        <begin position="183"/>
        <end position="196"/>
    </location>
</feature>
<feature type="region of interest" description="Disordered" evidence="8">
    <location>
        <begin position="145"/>
        <end position="253"/>
    </location>
</feature>
<evidence type="ECO:0000256" key="5">
    <source>
        <dbReference type="ARBA" id="ARBA00023125"/>
    </source>
</evidence>
<feature type="compositionally biased region" description="Low complexity" evidence="8">
    <location>
        <begin position="232"/>
        <end position="253"/>
    </location>
</feature>
<evidence type="ECO:0000313" key="10">
    <source>
        <dbReference type="EMBL" id="POY72719.1"/>
    </source>
</evidence>
<evidence type="ECO:0000256" key="6">
    <source>
        <dbReference type="ARBA" id="ARBA00023163"/>
    </source>
</evidence>
<evidence type="ECO:0000313" key="11">
    <source>
        <dbReference type="Proteomes" id="UP000237144"/>
    </source>
</evidence>
<evidence type="ECO:0000256" key="7">
    <source>
        <dbReference type="ARBA" id="ARBA00023242"/>
    </source>
</evidence>
<dbReference type="AlphaFoldDB" id="A0A2S5B7H4"/>
<dbReference type="PROSITE" id="PS50048">
    <property type="entry name" value="ZN2_CY6_FUNGAL_2"/>
    <property type="match status" value="1"/>
</dbReference>
<dbReference type="Pfam" id="PF00172">
    <property type="entry name" value="Zn_clus"/>
    <property type="match status" value="1"/>
</dbReference>
<keyword evidence="2" id="KW-0479">Metal-binding</keyword>
<dbReference type="InterPro" id="IPR053045">
    <property type="entry name" value="Zinc_cluster_trans_reg"/>
</dbReference>
<dbReference type="EMBL" id="PJQD01000048">
    <property type="protein sequence ID" value="POY72719.1"/>
    <property type="molecule type" value="Genomic_DNA"/>
</dbReference>
<keyword evidence="7" id="KW-0539">Nucleus</keyword>
<dbReference type="SUPFAM" id="SSF57701">
    <property type="entry name" value="Zn2/Cys6 DNA-binding domain"/>
    <property type="match status" value="1"/>
</dbReference>
<dbReference type="Pfam" id="PF24990">
    <property type="entry name" value="PAS_13"/>
    <property type="match status" value="1"/>
</dbReference>
<feature type="compositionally biased region" description="Low complexity" evidence="8">
    <location>
        <begin position="21"/>
        <end position="44"/>
    </location>
</feature>
<feature type="region of interest" description="Disordered" evidence="8">
    <location>
        <begin position="1"/>
        <end position="109"/>
    </location>
</feature>
<evidence type="ECO:0000256" key="8">
    <source>
        <dbReference type="SAM" id="MobiDB-lite"/>
    </source>
</evidence>
<dbReference type="PANTHER" id="PTHR31986">
    <property type="entry name" value="REGULATOR OF DRUG SENSITIVITY 2"/>
    <property type="match status" value="1"/>
</dbReference>
<proteinExistence type="predicted"/>
<dbReference type="CDD" id="cd00067">
    <property type="entry name" value="GAL4"/>
    <property type="match status" value="1"/>
</dbReference>
<keyword evidence="4" id="KW-0805">Transcription regulation</keyword>
<feature type="compositionally biased region" description="Low complexity" evidence="8">
    <location>
        <begin position="70"/>
        <end position="90"/>
    </location>
</feature>
<dbReference type="PANTHER" id="PTHR31986:SF7">
    <property type="entry name" value="REGULATOR OF DRUG SENSITIVITY 2"/>
    <property type="match status" value="1"/>
</dbReference>
<gene>
    <name evidence="10" type="ORF">BMF94_4551</name>
</gene>
<dbReference type="GO" id="GO:0005634">
    <property type="term" value="C:nucleus"/>
    <property type="evidence" value="ECO:0007669"/>
    <property type="project" value="UniProtKB-SubCell"/>
</dbReference>
<keyword evidence="5" id="KW-0238">DNA-binding</keyword>
<dbReference type="InterPro" id="IPR036864">
    <property type="entry name" value="Zn2-C6_fun-type_DNA-bd_sf"/>
</dbReference>
<evidence type="ECO:0000256" key="3">
    <source>
        <dbReference type="ARBA" id="ARBA00022833"/>
    </source>
</evidence>
<name>A0A2S5B7H4_9BASI</name>
<dbReference type="GO" id="GO:0000977">
    <property type="term" value="F:RNA polymerase II transcription regulatory region sequence-specific DNA binding"/>
    <property type="evidence" value="ECO:0007669"/>
    <property type="project" value="TreeGrafter"/>
</dbReference>
<dbReference type="Gene3D" id="4.10.240.10">
    <property type="entry name" value="Zn(2)-C6 fungal-type DNA-binding domain"/>
    <property type="match status" value="1"/>
</dbReference>
<feature type="compositionally biased region" description="Polar residues" evidence="8">
    <location>
        <begin position="408"/>
        <end position="426"/>
    </location>
</feature>
<feature type="compositionally biased region" description="Polar residues" evidence="8">
    <location>
        <begin position="276"/>
        <end position="296"/>
    </location>
</feature>
<evidence type="ECO:0000256" key="2">
    <source>
        <dbReference type="ARBA" id="ARBA00022723"/>
    </source>
</evidence>
<feature type="domain" description="Zn(2)-C6 fungal-type" evidence="9">
    <location>
        <begin position="113"/>
        <end position="144"/>
    </location>
</feature>
<feature type="compositionally biased region" description="Low complexity" evidence="8">
    <location>
        <begin position="298"/>
        <end position="311"/>
    </location>
</feature>
<feature type="compositionally biased region" description="Low complexity" evidence="8">
    <location>
        <begin position="214"/>
        <end position="225"/>
    </location>
</feature>
<feature type="region of interest" description="Disordered" evidence="8">
    <location>
        <begin position="273"/>
        <end position="311"/>
    </location>
</feature>
<feature type="compositionally biased region" description="Low complexity" evidence="8">
    <location>
        <begin position="388"/>
        <end position="400"/>
    </location>
</feature>
<evidence type="ECO:0000256" key="4">
    <source>
        <dbReference type="ARBA" id="ARBA00023015"/>
    </source>
</evidence>
<evidence type="ECO:0000259" key="9">
    <source>
        <dbReference type="PROSITE" id="PS50048"/>
    </source>
</evidence>
<dbReference type="InterPro" id="IPR056751">
    <property type="entry name" value="PAS_13"/>
</dbReference>
<dbReference type="PROSITE" id="PS00463">
    <property type="entry name" value="ZN2_CY6_FUNGAL_1"/>
    <property type="match status" value="1"/>
</dbReference>
<sequence>MSRPASLPAIAPRPGPGPTPGGTSSSSYSGTANKAGHSPSSVSNPGPPPGASTSAMQQHPVASTSTAYVPALDSTPASASSSARATPVPGAGTGGSGSAPPTKRKRRNKVDSACRFCRKSHMQCSGERPCARCIKREIAHLCTDAPAPAPTPTPGAATSTGGNTQPGEAIVPKAESPSAPLGQAGGNVPGYSGLGDGNSMINTLGLDFQSNRPHSGSPHFGQQQQHQRRLSQSHSQQPFVGRSSASPGTATTTAAAMTNAPTSTSQQFAQLLAAGSNEQQQQQGSPYHSASNNLQGLGSAASPGTAGGSAAPHGAGLYASEFNMAMLDLANDGLGSMFGLETSSLSSNGDGEFRGLGLSEFLASLDAPMFGSNPGALGASSESQQQQNTLASTLANASAAGPRGAGADSTSNLVINTNDTGLNESNEGAKDKAQAGKRSFGPSVPGSPVNKTERFLLTAADQKDGSRSDRLAKVIHAKFEAGLLRPYNHVAGYTRLMKWMADNMSANSRQRTLHTLSEFRPTFRAIASGLTDLDLVFIEEAFERLLLDYDRVFSSMGIPSCLWRRTGEIYKGNKEFAALVGVPIEDLQGGKLAIYELMAEESAVNYWEKYGNIAFDVGQKAVLTSCVLINQSILSRKRKKAGADKRKVPEDAMVNACFSFTIRRDSYGIPSMIVGNFIKL</sequence>
<reference evidence="10 11" key="1">
    <citation type="journal article" date="2018" name="Front. Microbiol.">
        <title>Prospects for Fungal Bioremediation of Acidic Radioactive Waste Sites: Characterization and Genome Sequence of Rhodotorula taiwanensis MD1149.</title>
        <authorList>
            <person name="Tkavc R."/>
            <person name="Matrosova V.Y."/>
            <person name="Grichenko O.E."/>
            <person name="Gostincar C."/>
            <person name="Volpe R.P."/>
            <person name="Klimenkova P."/>
            <person name="Gaidamakova E.K."/>
            <person name="Zhou C.E."/>
            <person name="Stewart B.J."/>
            <person name="Lyman M.G."/>
            <person name="Malfatti S.A."/>
            <person name="Rubinfeld B."/>
            <person name="Courtot M."/>
            <person name="Singh J."/>
            <person name="Dalgard C.L."/>
            <person name="Hamilton T."/>
            <person name="Frey K.G."/>
            <person name="Gunde-Cimerman N."/>
            <person name="Dugan L."/>
            <person name="Daly M.J."/>
        </authorList>
    </citation>
    <scope>NUCLEOTIDE SEQUENCE [LARGE SCALE GENOMIC DNA]</scope>
    <source>
        <strain evidence="10 11">MD1149</strain>
    </source>
</reference>
<dbReference type="InterPro" id="IPR001138">
    <property type="entry name" value="Zn2Cys6_DnaBD"/>
</dbReference>
<keyword evidence="3" id="KW-0862">Zinc</keyword>
<evidence type="ECO:0000256" key="1">
    <source>
        <dbReference type="ARBA" id="ARBA00004123"/>
    </source>
</evidence>
<dbReference type="GO" id="GO:0008270">
    <property type="term" value="F:zinc ion binding"/>
    <property type="evidence" value="ECO:0007669"/>
    <property type="project" value="InterPro"/>
</dbReference>
<dbReference type="STRING" id="741276.A0A2S5B7H4"/>